<name>A0A822YHE9_NELNU</name>
<proteinExistence type="predicted"/>
<keyword evidence="2" id="KW-1185">Reference proteome</keyword>
<protein>
    <submittedName>
        <fullName evidence="1">Uncharacterized protein</fullName>
    </submittedName>
</protein>
<evidence type="ECO:0000313" key="2">
    <source>
        <dbReference type="Proteomes" id="UP000607653"/>
    </source>
</evidence>
<comment type="caution">
    <text evidence="1">The sequence shown here is derived from an EMBL/GenBank/DDBJ whole genome shotgun (WGS) entry which is preliminary data.</text>
</comment>
<accession>A0A822YHE9</accession>
<dbReference type="Proteomes" id="UP000607653">
    <property type="component" value="Unassembled WGS sequence"/>
</dbReference>
<organism evidence="1 2">
    <name type="scientific">Nelumbo nucifera</name>
    <name type="common">Sacred lotus</name>
    <dbReference type="NCBI Taxonomy" id="4432"/>
    <lineage>
        <taxon>Eukaryota</taxon>
        <taxon>Viridiplantae</taxon>
        <taxon>Streptophyta</taxon>
        <taxon>Embryophyta</taxon>
        <taxon>Tracheophyta</taxon>
        <taxon>Spermatophyta</taxon>
        <taxon>Magnoliopsida</taxon>
        <taxon>Proteales</taxon>
        <taxon>Nelumbonaceae</taxon>
        <taxon>Nelumbo</taxon>
    </lineage>
</organism>
<sequence>MDSICWHVDEALVFKVNLLAPTSNNFTLRIVVRITENSVVTITLGHVPRLGFSMIGQPLLRFLVWRIPIWLEVRRKRVGL</sequence>
<dbReference type="PANTHER" id="PTHR47468">
    <property type="entry name" value="OS08G0130000 PROTEIN"/>
    <property type="match status" value="1"/>
</dbReference>
<evidence type="ECO:0000313" key="1">
    <source>
        <dbReference type="EMBL" id="DAD31872.1"/>
    </source>
</evidence>
<dbReference type="PANTHER" id="PTHR47468:SF1">
    <property type="entry name" value="OS08G0130000 PROTEIN"/>
    <property type="match status" value="1"/>
</dbReference>
<gene>
    <name evidence="1" type="ORF">HUJ06_010723</name>
</gene>
<dbReference type="AlphaFoldDB" id="A0A822YHE9"/>
<dbReference type="EMBL" id="DUZY01000003">
    <property type="protein sequence ID" value="DAD31872.1"/>
    <property type="molecule type" value="Genomic_DNA"/>
</dbReference>
<reference evidence="1 2" key="1">
    <citation type="journal article" date="2020" name="Mol. Biol. Evol.">
        <title>Distinct Expression and Methylation Patterns for Genes with Different Fates following a Single Whole-Genome Duplication in Flowering Plants.</title>
        <authorList>
            <person name="Shi T."/>
            <person name="Rahmani R.S."/>
            <person name="Gugger P.F."/>
            <person name="Wang M."/>
            <person name="Li H."/>
            <person name="Zhang Y."/>
            <person name="Li Z."/>
            <person name="Wang Q."/>
            <person name="Van de Peer Y."/>
            <person name="Marchal K."/>
            <person name="Chen J."/>
        </authorList>
    </citation>
    <scope>NUCLEOTIDE SEQUENCE [LARGE SCALE GENOMIC DNA]</scope>
    <source>
        <tissue evidence="1">Leaf</tissue>
    </source>
</reference>